<organism evidence="2 3">
    <name type="scientific">Aspergillus calidoustus</name>
    <dbReference type="NCBI Taxonomy" id="454130"/>
    <lineage>
        <taxon>Eukaryota</taxon>
        <taxon>Fungi</taxon>
        <taxon>Dikarya</taxon>
        <taxon>Ascomycota</taxon>
        <taxon>Pezizomycotina</taxon>
        <taxon>Eurotiomycetes</taxon>
        <taxon>Eurotiomycetidae</taxon>
        <taxon>Eurotiales</taxon>
        <taxon>Aspergillaceae</taxon>
        <taxon>Aspergillus</taxon>
        <taxon>Aspergillus subgen. Nidulantes</taxon>
    </lineage>
</organism>
<gene>
    <name evidence="2" type="ORF">ASPCAL14610</name>
</gene>
<dbReference type="STRING" id="454130.A0A0U5HBC3"/>
<dbReference type="InterPro" id="IPR036291">
    <property type="entry name" value="NAD(P)-bd_dom_sf"/>
</dbReference>
<dbReference type="Pfam" id="PF22917">
    <property type="entry name" value="PRISE"/>
    <property type="match status" value="1"/>
</dbReference>
<sequence length="392" mass="43474">MSEGKHALIFGATGISGWSLMKQCLSYPSSTSFSRITGLCNRPANKEDLFLPDDARLNIVSGIDLTAPLETVIRELGRVDAIRTVDIVFFCAYIQTPDHASLRTVNTALLHTAVSAITSLSPELQTIILQTGGKGYGLEFPDSVAITPPLHEGLPRIPEPYASKIFYYTQYDLLAELGKDAKWTFSEIRPDGIVGFAPGSNAMNMAQGIAFYLSLWREVYGAGAACPFPGRSRGWTSTHSDTFQDVLSKAEIYVALNRDKCGDGSVFNAADGETVTWEGVWPRICEWFGLEGVAPLEEGDSQKETMEAFIRRHVKEWRALVGRFGLREGMLEKQNWGHTHFMLVDFDFDREYSLERLKGVGFDGWIDTVKGYKFAFERMVQARLIPGPASSA</sequence>
<dbReference type="InterPro" id="IPR055222">
    <property type="entry name" value="PRISE-like_Rossmann-fold"/>
</dbReference>
<proteinExistence type="predicted"/>
<dbReference type="PANTHER" id="PTHR32487:SF8">
    <property type="entry name" value="NAD-DEPENDENT EPIMERASE_DEHYDRATASE DOMAIN-CONTAINING PROTEIN"/>
    <property type="match status" value="1"/>
</dbReference>
<protein>
    <recommendedName>
        <fullName evidence="1">PRISE-like Rossmann-fold domain-containing protein</fullName>
    </recommendedName>
</protein>
<evidence type="ECO:0000259" key="1">
    <source>
        <dbReference type="Pfam" id="PF22917"/>
    </source>
</evidence>
<reference evidence="3" key="1">
    <citation type="journal article" date="2016" name="Genome Announc.">
        <title>Draft genome sequences of fungus Aspergillus calidoustus.</title>
        <authorList>
            <person name="Horn F."/>
            <person name="Linde J."/>
            <person name="Mattern D.J."/>
            <person name="Walther G."/>
            <person name="Guthke R."/>
            <person name="Scherlach K."/>
            <person name="Martin K."/>
            <person name="Brakhage A.A."/>
            <person name="Petzke L."/>
            <person name="Valiante V."/>
        </authorList>
    </citation>
    <scope>NUCLEOTIDE SEQUENCE [LARGE SCALE GENOMIC DNA]</scope>
    <source>
        <strain evidence="3">SF006504</strain>
    </source>
</reference>
<dbReference type="SUPFAM" id="SSF51735">
    <property type="entry name" value="NAD(P)-binding Rossmann-fold domains"/>
    <property type="match status" value="1"/>
</dbReference>
<accession>A0A0U5HBC3</accession>
<evidence type="ECO:0000313" key="2">
    <source>
        <dbReference type="EMBL" id="CEL11508.1"/>
    </source>
</evidence>
<dbReference type="EMBL" id="CDMC01000027">
    <property type="protein sequence ID" value="CEL11508.1"/>
    <property type="molecule type" value="Genomic_DNA"/>
</dbReference>
<dbReference type="OMA" id="ISGWSLM"/>
<feature type="domain" description="PRISE-like Rossmann-fold" evidence="1">
    <location>
        <begin position="7"/>
        <end position="386"/>
    </location>
</feature>
<dbReference type="Proteomes" id="UP000054771">
    <property type="component" value="Unassembled WGS sequence"/>
</dbReference>
<dbReference type="AlphaFoldDB" id="A0A0U5HBC3"/>
<dbReference type="PANTHER" id="PTHR32487">
    <property type="entry name" value="3-OXO-DELTA(4,5)-STEROID 5-BETA-REDUCTASE"/>
    <property type="match status" value="1"/>
</dbReference>
<keyword evidence="3" id="KW-1185">Reference proteome</keyword>
<evidence type="ECO:0000313" key="3">
    <source>
        <dbReference type="Proteomes" id="UP000054771"/>
    </source>
</evidence>
<name>A0A0U5HBC3_ASPCI</name>
<dbReference type="OrthoDB" id="1731983at2759"/>
<dbReference type="Gene3D" id="3.40.50.720">
    <property type="entry name" value="NAD(P)-binding Rossmann-like Domain"/>
    <property type="match status" value="1"/>
</dbReference>
<dbReference type="CDD" id="cd08948">
    <property type="entry name" value="5beta-POR_like_SDR_a"/>
    <property type="match status" value="1"/>
</dbReference>